<name>A0A672F4Z4_SALFA</name>
<dbReference type="InParanoid" id="A0A672F4Z4"/>
<dbReference type="InterPro" id="IPR036860">
    <property type="entry name" value="SH2_dom_sf"/>
</dbReference>
<dbReference type="Pfam" id="PF00017">
    <property type="entry name" value="SH2"/>
    <property type="match status" value="1"/>
</dbReference>
<dbReference type="SUPFAM" id="SSF47769">
    <property type="entry name" value="SAM/Pointed domain"/>
    <property type="match status" value="1"/>
</dbReference>
<dbReference type="FunFam" id="3.30.505.10:FF:000016">
    <property type="entry name" value="B-cell linker protein isoform 2"/>
    <property type="match status" value="1"/>
</dbReference>
<dbReference type="PANTHER" id="PTHR14098:SF1">
    <property type="entry name" value="LYMPHOCYTE CYTOSOLIC PROTEIN 2"/>
    <property type="match status" value="1"/>
</dbReference>
<dbReference type="PRINTS" id="PR00401">
    <property type="entry name" value="SH2DOMAIN"/>
</dbReference>
<keyword evidence="1 2" id="KW-0727">SH2 domain</keyword>
<dbReference type="GO" id="GO:0007169">
    <property type="term" value="P:cell surface receptor protein tyrosine kinase signaling pathway"/>
    <property type="evidence" value="ECO:0007669"/>
    <property type="project" value="TreeGrafter"/>
</dbReference>
<reference evidence="5" key="2">
    <citation type="submission" date="2025-08" db="UniProtKB">
        <authorList>
            <consortium name="Ensembl"/>
        </authorList>
    </citation>
    <scope>IDENTIFICATION</scope>
</reference>
<dbReference type="InterPro" id="IPR051751">
    <property type="entry name" value="Immunoreceptor_sig_adapters"/>
</dbReference>
<dbReference type="InterPro" id="IPR013761">
    <property type="entry name" value="SAM/pointed_sf"/>
</dbReference>
<evidence type="ECO:0000313" key="6">
    <source>
        <dbReference type="Proteomes" id="UP000472267"/>
    </source>
</evidence>
<reference evidence="5" key="1">
    <citation type="submission" date="2019-06" db="EMBL/GenBank/DDBJ databases">
        <authorList>
            <consortium name="Wellcome Sanger Institute Data Sharing"/>
        </authorList>
    </citation>
    <scope>NUCLEOTIDE SEQUENCE [LARGE SCALE GENOMIC DNA]</scope>
</reference>
<protein>
    <submittedName>
        <fullName evidence="5">Lymphocyte cytosolic protein 2a</fullName>
    </submittedName>
</protein>
<dbReference type="AlphaFoldDB" id="A0A672F4Z4"/>
<feature type="compositionally biased region" description="Basic and acidic residues" evidence="3">
    <location>
        <begin position="297"/>
        <end position="311"/>
    </location>
</feature>
<evidence type="ECO:0000259" key="4">
    <source>
        <dbReference type="PROSITE" id="PS50001"/>
    </source>
</evidence>
<dbReference type="InterPro" id="IPR000980">
    <property type="entry name" value="SH2"/>
</dbReference>
<feature type="domain" description="SH2" evidence="4">
    <location>
        <begin position="388"/>
        <end position="496"/>
    </location>
</feature>
<proteinExistence type="predicted"/>
<feature type="region of interest" description="Disordered" evidence="3">
    <location>
        <begin position="75"/>
        <end position="387"/>
    </location>
</feature>
<feature type="compositionally biased region" description="Low complexity" evidence="3">
    <location>
        <begin position="282"/>
        <end position="296"/>
    </location>
</feature>
<dbReference type="GO" id="GO:0035556">
    <property type="term" value="P:intracellular signal transduction"/>
    <property type="evidence" value="ECO:0007669"/>
    <property type="project" value="TreeGrafter"/>
</dbReference>
<gene>
    <name evidence="5" type="primary">lcp2a</name>
</gene>
<feature type="compositionally biased region" description="Polar residues" evidence="3">
    <location>
        <begin position="236"/>
        <end position="246"/>
    </location>
</feature>
<dbReference type="PANTHER" id="PTHR14098">
    <property type="entry name" value="SH2 DOMAIN CONTAINING PROTEIN"/>
    <property type="match status" value="1"/>
</dbReference>
<dbReference type="Gene3D" id="3.30.505.10">
    <property type="entry name" value="SH2 domain"/>
    <property type="match status" value="1"/>
</dbReference>
<dbReference type="SUPFAM" id="SSF55550">
    <property type="entry name" value="SH2 domain"/>
    <property type="match status" value="1"/>
</dbReference>
<accession>A0A672F4Z4</accession>
<keyword evidence="6" id="KW-1185">Reference proteome</keyword>
<dbReference type="PROSITE" id="PS50001">
    <property type="entry name" value="SH2"/>
    <property type="match status" value="1"/>
</dbReference>
<dbReference type="InterPro" id="IPR001660">
    <property type="entry name" value="SAM"/>
</dbReference>
<evidence type="ECO:0000313" key="5">
    <source>
        <dbReference type="Ensembl" id="ENSSFAP00005000963.1"/>
    </source>
</evidence>
<dbReference type="Ensembl" id="ENSSFAT00005000999.1">
    <property type="protein sequence ID" value="ENSSFAP00005000963.1"/>
    <property type="gene ID" value="ENSSFAG00005000658.1"/>
</dbReference>
<feature type="compositionally biased region" description="Acidic residues" evidence="3">
    <location>
        <begin position="104"/>
        <end position="144"/>
    </location>
</feature>
<evidence type="ECO:0000256" key="1">
    <source>
        <dbReference type="ARBA" id="ARBA00022999"/>
    </source>
</evidence>
<dbReference type="Proteomes" id="UP000472267">
    <property type="component" value="Chromosome 10"/>
</dbReference>
<dbReference type="SMART" id="SM00252">
    <property type="entry name" value="SH2"/>
    <property type="match status" value="1"/>
</dbReference>
<dbReference type="GO" id="GO:0005737">
    <property type="term" value="C:cytoplasm"/>
    <property type="evidence" value="ECO:0007669"/>
    <property type="project" value="UniProtKB-ARBA"/>
</dbReference>
<sequence>MNLDQVPSKLEVMGWSPQQLADYLRTCDLSGCDKVVLKNSISGSRFVNLSENDLQKFPKLHTPMISKISKEIGKKEKRGRMPLWNRTAPKHPEPEMPTEVQGWGEDEFDEDFDDDYESPYSGEEEGSGGDYESPTEDLNGEGDYEPPPTEPSEEHKLCPTQHVGDGEYIDNRHSHVPSAGSPPVVNPRPAIPTQHSLHPPAEPRRDPSPHGAGQSVRKFPPQPPQISRDNKPGRASVTSPTSSGGRQCSPGERPSTPSLKPPVPGPDLFTRPKAPGLPPPSTSVNRSNSSARSLSNRFDEWREQPHDEGQKHNTFPLHNKSIGPRPGLPRPSQQFGESLPPSVPPGGSLPHRLYPATPESRSSVMDRPSFRSGPPPSSPNNKPLDPRWYVGNVGRRQAEGCLARVQKDGAYLVRDSTRQLDSQPFTLMVLYQNKVYNIQIRQENQQFLLGTGLKAQEFFPSVSEIIGHYSKSPLLLIDAKNRNSSQQNQCLLSDPAGQYITGQKWS</sequence>
<organism evidence="5 6">
    <name type="scientific">Salarias fasciatus</name>
    <name type="common">Jewelled blenny</name>
    <name type="synonym">Blennius fasciatus</name>
    <dbReference type="NCBI Taxonomy" id="181472"/>
    <lineage>
        <taxon>Eukaryota</taxon>
        <taxon>Metazoa</taxon>
        <taxon>Chordata</taxon>
        <taxon>Craniata</taxon>
        <taxon>Vertebrata</taxon>
        <taxon>Euteleostomi</taxon>
        <taxon>Actinopterygii</taxon>
        <taxon>Neopterygii</taxon>
        <taxon>Teleostei</taxon>
        <taxon>Neoteleostei</taxon>
        <taxon>Acanthomorphata</taxon>
        <taxon>Ovalentaria</taxon>
        <taxon>Blenniimorphae</taxon>
        <taxon>Blenniiformes</taxon>
        <taxon>Blennioidei</taxon>
        <taxon>Blenniidae</taxon>
        <taxon>Salariinae</taxon>
        <taxon>Salarias</taxon>
    </lineage>
</organism>
<evidence type="ECO:0000256" key="3">
    <source>
        <dbReference type="SAM" id="MobiDB-lite"/>
    </source>
</evidence>
<dbReference type="Pfam" id="PF07647">
    <property type="entry name" value="SAM_2"/>
    <property type="match status" value="1"/>
</dbReference>
<evidence type="ECO:0000256" key="2">
    <source>
        <dbReference type="PROSITE-ProRule" id="PRU00191"/>
    </source>
</evidence>
<dbReference type="OMA" id="GSRNQCM"/>
<reference evidence="5" key="3">
    <citation type="submission" date="2025-09" db="UniProtKB">
        <authorList>
            <consortium name="Ensembl"/>
        </authorList>
    </citation>
    <scope>IDENTIFICATION</scope>
</reference>
<dbReference type="Gene3D" id="1.10.150.50">
    <property type="entry name" value="Transcription Factor, Ets-1"/>
    <property type="match status" value="1"/>
</dbReference>